<name>A0A2G8KJ16_STIJA</name>
<dbReference type="Gene3D" id="2.60.40.10">
    <property type="entry name" value="Immunoglobulins"/>
    <property type="match status" value="1"/>
</dbReference>
<evidence type="ECO:0008006" key="3">
    <source>
        <dbReference type="Google" id="ProtNLM"/>
    </source>
</evidence>
<keyword evidence="2" id="KW-1185">Reference proteome</keyword>
<proteinExistence type="predicted"/>
<sequence length="232" mass="26237">MEATYLYIILNVAYAVTSAGVFNYRKAVNGSVLLNVCRTEEDDTIHWKFQENFLIIEGHLLRSELNESLHLLQNKSLYIQPISLLNIGKYECIKNHETLLTYFLDVEVPPTLSMTVDGHSYHDTGDTLYIPYNKTIPASCYATGSRPAVNLSITVDNEEISPSYINTTTNASLNGTTFDSRILFSLQTEEETGHVTCHCNGFSYFSEQRLIVSYSTYGKKVLLIPSFYTLKI</sequence>
<dbReference type="InterPro" id="IPR036179">
    <property type="entry name" value="Ig-like_dom_sf"/>
</dbReference>
<reference evidence="1 2" key="1">
    <citation type="journal article" date="2017" name="PLoS Biol.">
        <title>The sea cucumber genome provides insights into morphological evolution and visceral regeneration.</title>
        <authorList>
            <person name="Zhang X."/>
            <person name="Sun L."/>
            <person name="Yuan J."/>
            <person name="Sun Y."/>
            <person name="Gao Y."/>
            <person name="Zhang L."/>
            <person name="Li S."/>
            <person name="Dai H."/>
            <person name="Hamel J.F."/>
            <person name="Liu C."/>
            <person name="Yu Y."/>
            <person name="Liu S."/>
            <person name="Lin W."/>
            <person name="Guo K."/>
            <person name="Jin S."/>
            <person name="Xu P."/>
            <person name="Storey K.B."/>
            <person name="Huan P."/>
            <person name="Zhang T."/>
            <person name="Zhou Y."/>
            <person name="Zhang J."/>
            <person name="Lin C."/>
            <person name="Li X."/>
            <person name="Xing L."/>
            <person name="Huo D."/>
            <person name="Sun M."/>
            <person name="Wang L."/>
            <person name="Mercier A."/>
            <person name="Li F."/>
            <person name="Yang H."/>
            <person name="Xiang J."/>
        </authorList>
    </citation>
    <scope>NUCLEOTIDE SEQUENCE [LARGE SCALE GENOMIC DNA]</scope>
    <source>
        <strain evidence="1">Shaxun</strain>
        <tissue evidence="1">Muscle</tissue>
    </source>
</reference>
<protein>
    <recommendedName>
        <fullName evidence="3">Ig-like domain-containing protein</fullName>
    </recommendedName>
</protein>
<dbReference type="Proteomes" id="UP000230750">
    <property type="component" value="Unassembled WGS sequence"/>
</dbReference>
<dbReference type="AlphaFoldDB" id="A0A2G8KJ16"/>
<dbReference type="SUPFAM" id="SSF48726">
    <property type="entry name" value="Immunoglobulin"/>
    <property type="match status" value="1"/>
</dbReference>
<dbReference type="OrthoDB" id="6419989at2759"/>
<evidence type="ECO:0000313" key="1">
    <source>
        <dbReference type="EMBL" id="PIK47978.1"/>
    </source>
</evidence>
<gene>
    <name evidence="1" type="ORF">BSL78_15186</name>
</gene>
<comment type="caution">
    <text evidence="1">The sequence shown here is derived from an EMBL/GenBank/DDBJ whole genome shotgun (WGS) entry which is preliminary data.</text>
</comment>
<evidence type="ECO:0000313" key="2">
    <source>
        <dbReference type="Proteomes" id="UP000230750"/>
    </source>
</evidence>
<dbReference type="EMBL" id="MRZV01000547">
    <property type="protein sequence ID" value="PIK47978.1"/>
    <property type="molecule type" value="Genomic_DNA"/>
</dbReference>
<dbReference type="InterPro" id="IPR013783">
    <property type="entry name" value="Ig-like_fold"/>
</dbReference>
<accession>A0A2G8KJ16</accession>
<organism evidence="1 2">
    <name type="scientific">Stichopus japonicus</name>
    <name type="common">Sea cucumber</name>
    <dbReference type="NCBI Taxonomy" id="307972"/>
    <lineage>
        <taxon>Eukaryota</taxon>
        <taxon>Metazoa</taxon>
        <taxon>Echinodermata</taxon>
        <taxon>Eleutherozoa</taxon>
        <taxon>Echinozoa</taxon>
        <taxon>Holothuroidea</taxon>
        <taxon>Aspidochirotacea</taxon>
        <taxon>Aspidochirotida</taxon>
        <taxon>Stichopodidae</taxon>
        <taxon>Apostichopus</taxon>
    </lineage>
</organism>